<feature type="region of interest" description="Disordered" evidence="1">
    <location>
        <begin position="1"/>
        <end position="21"/>
    </location>
</feature>
<dbReference type="Proteomes" id="UP000234681">
    <property type="component" value="Chromosome 10"/>
</dbReference>
<evidence type="ECO:0000313" key="4">
    <source>
        <dbReference type="RGD" id="621334"/>
    </source>
</evidence>
<feature type="compositionally biased region" description="Pro residues" evidence="1">
    <location>
        <begin position="51"/>
        <end position="61"/>
    </location>
</feature>
<evidence type="ECO:0000256" key="1">
    <source>
        <dbReference type="SAM" id="MobiDB-lite"/>
    </source>
</evidence>
<feature type="region of interest" description="Disordered" evidence="1">
    <location>
        <begin position="50"/>
        <end position="73"/>
    </location>
</feature>
<protein>
    <submittedName>
        <fullName evidence="2">Synaptogyrin 2, isoform CRA_a</fullName>
    </submittedName>
</protein>
<evidence type="ECO:0000313" key="2">
    <source>
        <dbReference type="EMBL" id="EDM06731.1"/>
    </source>
</evidence>
<gene>
    <name evidence="2 4" type="primary">Syngr2</name>
    <name evidence="2" type="ORF">rCG_34922</name>
</gene>
<accession>A6HL29</accession>
<evidence type="ECO:0000313" key="3">
    <source>
        <dbReference type="Proteomes" id="UP000234681"/>
    </source>
</evidence>
<dbReference type="EMBL" id="CH473948">
    <property type="protein sequence ID" value="EDM06731.1"/>
    <property type="molecule type" value="Genomic_DNA"/>
</dbReference>
<proteinExistence type="predicted"/>
<sequence length="155" mass="17444">MTCWWEQTQPGLPSPSVSSPSSPGVCWPPWPTSVTRLEWMPSFRTMWTPRRIPPQPTPPTLVPRWKTTSSRPSPRMWRLLRATSLPQCTEQPGTKRQEGAWWGCPSTLDFSQGLLSRTVVPWLLQLTARVHAFLHPSSQSTPEVPMPRGASPPPA</sequence>
<feature type="compositionally biased region" description="Low complexity" evidence="1">
    <location>
        <begin position="10"/>
        <end position="21"/>
    </location>
</feature>
<organism evidence="2 3">
    <name type="scientific">Rattus norvegicus</name>
    <name type="common">Rat</name>
    <dbReference type="NCBI Taxonomy" id="10116"/>
    <lineage>
        <taxon>Eukaryota</taxon>
        <taxon>Metazoa</taxon>
        <taxon>Chordata</taxon>
        <taxon>Craniata</taxon>
        <taxon>Vertebrata</taxon>
        <taxon>Euteleostomi</taxon>
        <taxon>Mammalia</taxon>
        <taxon>Eutheria</taxon>
        <taxon>Euarchontoglires</taxon>
        <taxon>Glires</taxon>
        <taxon>Rodentia</taxon>
        <taxon>Myomorpha</taxon>
        <taxon>Muroidea</taxon>
        <taxon>Muridae</taxon>
        <taxon>Murinae</taxon>
        <taxon>Rattus</taxon>
    </lineage>
</organism>
<dbReference type="RGD" id="621334">
    <property type="gene designation" value="Syngr2"/>
</dbReference>
<name>A6HL29_RAT</name>
<dbReference type="AlphaFoldDB" id="A6HL29"/>
<reference evidence="2 3" key="1">
    <citation type="submission" date="2005-07" db="EMBL/GenBank/DDBJ databases">
        <authorList>
            <person name="Mural R.J."/>
            <person name="Li P.W."/>
            <person name="Adams M.D."/>
            <person name="Amanatides P.G."/>
            <person name="Baden-Tillson H."/>
            <person name="Barnstead M."/>
            <person name="Chin S.H."/>
            <person name="Dew I."/>
            <person name="Evans C.A."/>
            <person name="Ferriera S."/>
            <person name="Flanigan M."/>
            <person name="Fosler C."/>
            <person name="Glodek A."/>
            <person name="Gu Z."/>
            <person name="Holt R.A."/>
            <person name="Jennings D."/>
            <person name="Kraft C.L."/>
            <person name="Lu F."/>
            <person name="Nguyen T."/>
            <person name="Nusskern D.R."/>
            <person name="Pfannkoch C.M."/>
            <person name="Sitter C."/>
            <person name="Sutton G.G."/>
            <person name="Venter J.C."/>
            <person name="Wang Z."/>
            <person name="Woodage T."/>
            <person name="Zheng X.H."/>
            <person name="Zhong F."/>
        </authorList>
    </citation>
    <scope>NUCLEOTIDE SEQUENCE [LARGE SCALE GENOMIC DNA]</scope>
    <source>
        <strain>BN</strain>
        <strain evidence="3">Sprague-Dawley</strain>
    </source>
</reference>